<feature type="compositionally biased region" description="Low complexity" evidence="1">
    <location>
        <begin position="175"/>
        <end position="189"/>
    </location>
</feature>
<proteinExistence type="predicted"/>
<evidence type="ECO:0000256" key="1">
    <source>
        <dbReference type="SAM" id="MobiDB-lite"/>
    </source>
</evidence>
<reference evidence="2 3" key="1">
    <citation type="journal article" date="2018" name="Mol. Ecol.">
        <title>The obligate alkalophilic soda-lake fungus Sodiomyces alkalinus has shifted to a protein diet.</title>
        <authorList>
            <person name="Grum-Grzhimaylo A.A."/>
            <person name="Falkoski D.L."/>
            <person name="van den Heuvel J."/>
            <person name="Valero-Jimenez C.A."/>
            <person name="Min B."/>
            <person name="Choi I.G."/>
            <person name="Lipzen A."/>
            <person name="Daum C.G."/>
            <person name="Aanen D.K."/>
            <person name="Tsang A."/>
            <person name="Henrissat B."/>
            <person name="Bilanenko E.N."/>
            <person name="de Vries R.P."/>
            <person name="van Kan J.A.L."/>
            <person name="Grigoriev I.V."/>
            <person name="Debets A.J.M."/>
        </authorList>
    </citation>
    <scope>NUCLEOTIDE SEQUENCE [LARGE SCALE GENOMIC DNA]</scope>
    <source>
        <strain evidence="2 3">F11</strain>
    </source>
</reference>
<feature type="compositionally biased region" description="Basic and acidic residues" evidence="1">
    <location>
        <begin position="137"/>
        <end position="149"/>
    </location>
</feature>
<dbReference type="GeneID" id="39575731"/>
<dbReference type="RefSeq" id="XP_028464632.1">
    <property type="nucleotide sequence ID" value="XM_028607253.1"/>
</dbReference>
<name>A0A3N2PR47_SODAK</name>
<organism evidence="2 3">
    <name type="scientific">Sodiomyces alkalinus (strain CBS 110278 / VKM F-3762 / F11)</name>
    <name type="common">Alkaliphilic filamentous fungus</name>
    <dbReference type="NCBI Taxonomy" id="1314773"/>
    <lineage>
        <taxon>Eukaryota</taxon>
        <taxon>Fungi</taxon>
        <taxon>Dikarya</taxon>
        <taxon>Ascomycota</taxon>
        <taxon>Pezizomycotina</taxon>
        <taxon>Sordariomycetes</taxon>
        <taxon>Hypocreomycetidae</taxon>
        <taxon>Glomerellales</taxon>
        <taxon>Plectosphaerellaceae</taxon>
        <taxon>Sodiomyces</taxon>
    </lineage>
</organism>
<keyword evidence="3" id="KW-1185">Reference proteome</keyword>
<dbReference type="Proteomes" id="UP000272025">
    <property type="component" value="Unassembled WGS sequence"/>
</dbReference>
<evidence type="ECO:0000313" key="2">
    <source>
        <dbReference type="EMBL" id="ROT36826.1"/>
    </source>
</evidence>
<evidence type="ECO:0000313" key="3">
    <source>
        <dbReference type="Proteomes" id="UP000272025"/>
    </source>
</evidence>
<protein>
    <submittedName>
        <fullName evidence="2">Uncharacterized protein</fullName>
    </submittedName>
</protein>
<accession>A0A3N2PR47</accession>
<dbReference type="EMBL" id="ML119058">
    <property type="protein sequence ID" value="ROT36826.1"/>
    <property type="molecule type" value="Genomic_DNA"/>
</dbReference>
<dbReference type="OrthoDB" id="6105938at2759"/>
<dbReference type="AlphaFoldDB" id="A0A3N2PR47"/>
<feature type="region of interest" description="Disordered" evidence="1">
    <location>
        <begin position="1"/>
        <end position="190"/>
    </location>
</feature>
<gene>
    <name evidence="2" type="ORF">SODALDRAFT_208037</name>
</gene>
<sequence length="240" mass="26222">MKDNGNASGEAHTYAPKNDEYKDAVATQPISRAPGINRTTPLHSTLLVLRQASPSDKEGRRHSPSPPPSSLLFDPRDDNGTKSQDNGAKTRDNATKTNVDETEDDENGWEQLIASGESDSSMFALDSHHDEEEEEGGRDVKTHRDKRGDSAPGQLGIEPPREEVSSPACSRAATSPSVVSVPNDNSLSPACRPQTRNQRLLALCNAYFGEGSLSDWQRLMADLGFERDFTSKNQCRKVSE</sequence>